<keyword evidence="7 15" id="KW-0808">Transferase</keyword>
<organism evidence="15 16">
    <name type="scientific">Wickerhamomyces anomalus (strain ATCC 58044 / CBS 1984 / NCYC 433 / NRRL Y-366-8)</name>
    <name type="common">Yeast</name>
    <name type="synonym">Hansenula anomala</name>
    <dbReference type="NCBI Taxonomy" id="683960"/>
    <lineage>
        <taxon>Eukaryota</taxon>
        <taxon>Fungi</taxon>
        <taxon>Dikarya</taxon>
        <taxon>Ascomycota</taxon>
        <taxon>Saccharomycotina</taxon>
        <taxon>Saccharomycetes</taxon>
        <taxon>Phaffomycetales</taxon>
        <taxon>Wickerhamomycetaceae</taxon>
        <taxon>Wickerhamomyces</taxon>
    </lineage>
</organism>
<dbReference type="GO" id="GO:0005789">
    <property type="term" value="C:endoplasmic reticulum membrane"/>
    <property type="evidence" value="ECO:0007669"/>
    <property type="project" value="UniProtKB-SubCell"/>
</dbReference>
<feature type="transmembrane region" description="Helical" evidence="14">
    <location>
        <begin position="446"/>
        <end position="466"/>
    </location>
</feature>
<dbReference type="UniPathway" id="UPA00378"/>
<keyword evidence="6 14" id="KW-0328">Glycosyltransferase</keyword>
<keyword evidence="11 14" id="KW-0472">Membrane</keyword>
<feature type="transmembrane region" description="Helical" evidence="14">
    <location>
        <begin position="168"/>
        <end position="189"/>
    </location>
</feature>
<comment type="caution">
    <text evidence="14">Lacks conserved residue(s) required for the propagation of feature annotation.</text>
</comment>
<evidence type="ECO:0000256" key="3">
    <source>
        <dbReference type="ARBA" id="ARBA00010600"/>
    </source>
</evidence>
<keyword evidence="16" id="KW-1185">Reference proteome</keyword>
<comment type="subcellular location">
    <subcellularLocation>
        <location evidence="1">Endoplasmic reticulum membrane</location>
        <topology evidence="1">Multi-pass membrane protein</topology>
    </subcellularLocation>
</comment>
<keyword evidence="9" id="KW-0256">Endoplasmic reticulum</keyword>
<feature type="transmembrane region" description="Helical" evidence="14">
    <location>
        <begin position="331"/>
        <end position="355"/>
    </location>
</feature>
<keyword evidence="8 14" id="KW-0812">Transmembrane</keyword>
<dbReference type="OrthoDB" id="4769at2759"/>
<dbReference type="PIRSF" id="PIRSF028810">
    <property type="entry name" value="Alpha1_2_glucosyltferase_Alg10"/>
    <property type="match status" value="1"/>
</dbReference>
<dbReference type="Pfam" id="PF04922">
    <property type="entry name" value="DIE2_ALG10"/>
    <property type="match status" value="1"/>
</dbReference>
<proteinExistence type="inferred from homology"/>
<dbReference type="AlphaFoldDB" id="A0A1E3P2A8"/>
<comment type="function">
    <text evidence="12">Dol-P-Glc:Glc(2)Man(9)GlcNAc(2)-PP-Dol alpha-1,2-glucosyltransferase that operates in the biosynthetic pathway of dolichol-linked oligosaccharides, the glycan precursors employed in protein asparagine (N)-glycosylation. The assembly of dolichol-linked oligosaccharides begins on the cytosolic side of the endoplasmic reticulum membrane and finishes in its lumen. The sequential addition of sugars to dolichol pyrophosphate produces dolichol-linked oligosaccharides containing fourteen sugars, including two GlcNAcs, nine mannoses and three glucoses. Once assembled, the oligosaccharide is transferred from the lipid to nascent proteins by oligosaccharyltransferases. In the lumen of the endoplasmic reticulum, adds the third and last glucose residue from dolichyl phosphate glucose (Dol-P-Glc) onto the lipid-linked oligosaccharide intermediate Glc(2)Man(9)GlcNAc(2)-PP-Dol to produce Glc(3)Man(9)GlcNAc(2)-PP-Dol.</text>
</comment>
<name>A0A1E3P2A8_WICAA</name>
<evidence type="ECO:0000313" key="15">
    <source>
        <dbReference type="EMBL" id="ODQ59032.1"/>
    </source>
</evidence>
<protein>
    <recommendedName>
        <fullName evidence="5 14">Dol-P-Glc:Glc(2)Man(9)GlcNAc(2)-PP-Dol alpha-1,2-glucosyltransferase</fullName>
        <ecNumber evidence="4 14">2.4.1.256</ecNumber>
    </recommendedName>
</protein>
<evidence type="ECO:0000256" key="1">
    <source>
        <dbReference type="ARBA" id="ARBA00004477"/>
    </source>
</evidence>
<feature type="transmembrane region" description="Helical" evidence="14">
    <location>
        <begin position="259"/>
        <end position="276"/>
    </location>
</feature>
<dbReference type="InterPro" id="IPR016900">
    <property type="entry name" value="Alg10"/>
</dbReference>
<evidence type="ECO:0000256" key="4">
    <source>
        <dbReference type="ARBA" id="ARBA00011967"/>
    </source>
</evidence>
<evidence type="ECO:0000256" key="6">
    <source>
        <dbReference type="ARBA" id="ARBA00022676"/>
    </source>
</evidence>
<feature type="transmembrane region" description="Helical" evidence="14">
    <location>
        <begin position="288"/>
        <end position="311"/>
    </location>
</feature>
<evidence type="ECO:0000256" key="9">
    <source>
        <dbReference type="ARBA" id="ARBA00022824"/>
    </source>
</evidence>
<comment type="catalytic activity">
    <reaction evidence="13">
        <text>an alpha-D-Glc-(1-&gt;3)-alpha-D-Glc-(1-&gt;3)-alpha-D-Man-(1-&gt;2)-alpha-D-Man-(1-&gt;2)-alpha-D-Man-(1-&gt;3)-[alpha-D-Man-(1-&gt;2)-alpha-D-Man-(1-&gt;3)-[alpha-D-Man-(1-&gt;2)-alpha-D-Man-(1-&gt;6)]-alpha-D-Man-(1-&gt;6)]-beta-D-Man-(1-&gt;4)-beta-D-GlcNAc-(1-&gt;4)-alpha-D-GlcNAc-diphospho-di-trans,poly-cis-dolichol + a di-trans,poly-cis-dolichyl beta-D-glucosyl phosphate = a alpha-D-Glc-(1-&gt;2)-alpha-D-Glc-(1-&gt;3)-alpha-D-Glc-(1-&gt;3)-alpha-D-Man-(1-&gt;2)-alpha-D-Man-(1-&gt;2)-alpha-D-Man-(1-&gt;3)-[alpha-D-Man-(1-&gt;2)-alpha-D-Man-(1-&gt;3)-[alpha-D-Man-(1-&gt;2)-alpha-D-Man-(1-&gt;6)]-alpha-D-Man-(1-&gt;6)]-beta-D-Man-(1-&gt;4)-beta-D-GlcNAc-(1-&gt;4)-alpha-D-GlcNAc-diphospho-di-trans,poly-cis-dolichol + a di-trans,poly-cis-dolichyl phosphate + H(+)</text>
        <dbReference type="Rhea" id="RHEA:29543"/>
        <dbReference type="Rhea" id="RHEA-COMP:19498"/>
        <dbReference type="Rhea" id="RHEA-COMP:19502"/>
        <dbReference type="Rhea" id="RHEA-COMP:19512"/>
        <dbReference type="Rhea" id="RHEA-COMP:19522"/>
        <dbReference type="ChEBI" id="CHEBI:15378"/>
        <dbReference type="ChEBI" id="CHEBI:57525"/>
        <dbReference type="ChEBI" id="CHEBI:57683"/>
        <dbReference type="ChEBI" id="CHEBI:132522"/>
        <dbReference type="ChEBI" id="CHEBI:132523"/>
        <dbReference type="EC" id="2.4.1.256"/>
    </reaction>
    <physiologicalReaction direction="left-to-right" evidence="13">
        <dbReference type="Rhea" id="RHEA:29544"/>
    </physiologicalReaction>
</comment>
<dbReference type="STRING" id="683960.A0A1E3P2A8"/>
<comment type="similarity">
    <text evidence="3 14">Belongs to the ALG10 glucosyltransferase family.</text>
</comment>
<evidence type="ECO:0000256" key="10">
    <source>
        <dbReference type="ARBA" id="ARBA00022989"/>
    </source>
</evidence>
<reference evidence="15 16" key="1">
    <citation type="journal article" date="2016" name="Proc. Natl. Acad. Sci. U.S.A.">
        <title>Comparative genomics of biotechnologically important yeasts.</title>
        <authorList>
            <person name="Riley R."/>
            <person name="Haridas S."/>
            <person name="Wolfe K.H."/>
            <person name="Lopes M.R."/>
            <person name="Hittinger C.T."/>
            <person name="Goeker M."/>
            <person name="Salamov A.A."/>
            <person name="Wisecaver J.H."/>
            <person name="Long T.M."/>
            <person name="Calvey C.H."/>
            <person name="Aerts A.L."/>
            <person name="Barry K.W."/>
            <person name="Choi C."/>
            <person name="Clum A."/>
            <person name="Coughlan A.Y."/>
            <person name="Deshpande S."/>
            <person name="Douglass A.P."/>
            <person name="Hanson S.J."/>
            <person name="Klenk H.-P."/>
            <person name="LaButti K.M."/>
            <person name="Lapidus A."/>
            <person name="Lindquist E.A."/>
            <person name="Lipzen A.M."/>
            <person name="Meier-Kolthoff J.P."/>
            <person name="Ohm R.A."/>
            <person name="Otillar R.P."/>
            <person name="Pangilinan J.L."/>
            <person name="Peng Y."/>
            <person name="Rokas A."/>
            <person name="Rosa C.A."/>
            <person name="Scheuner C."/>
            <person name="Sibirny A.A."/>
            <person name="Slot J.C."/>
            <person name="Stielow J.B."/>
            <person name="Sun H."/>
            <person name="Kurtzman C.P."/>
            <person name="Blackwell M."/>
            <person name="Grigoriev I.V."/>
            <person name="Jeffries T.W."/>
        </authorList>
    </citation>
    <scope>NUCLEOTIDE SEQUENCE [LARGE SCALE GENOMIC DNA]</scope>
    <source>
        <strain evidence="16">ATCC 58044 / CBS 1984 / NCYC 433 / NRRL Y-366-8</strain>
    </source>
</reference>
<feature type="transmembrane region" description="Helical" evidence="14">
    <location>
        <begin position="201"/>
        <end position="226"/>
    </location>
</feature>
<evidence type="ECO:0000256" key="5">
    <source>
        <dbReference type="ARBA" id="ARBA00018512"/>
    </source>
</evidence>
<feature type="transmembrane region" description="Helical" evidence="14">
    <location>
        <begin position="32"/>
        <end position="56"/>
    </location>
</feature>
<evidence type="ECO:0000256" key="13">
    <source>
        <dbReference type="ARBA" id="ARBA00048064"/>
    </source>
</evidence>
<feature type="transmembrane region" description="Helical" evidence="14">
    <location>
        <begin position="481"/>
        <end position="500"/>
    </location>
</feature>
<evidence type="ECO:0000256" key="11">
    <source>
        <dbReference type="ARBA" id="ARBA00023136"/>
    </source>
</evidence>
<feature type="transmembrane region" description="Helical" evidence="14">
    <location>
        <begin position="376"/>
        <end position="400"/>
    </location>
</feature>
<accession>A0A1E3P2A8</accession>
<dbReference type="PANTHER" id="PTHR12989">
    <property type="entry name" value="ALPHA-1,2-GLUCOSYLTRANSFERASE ALG10"/>
    <property type="match status" value="1"/>
</dbReference>
<keyword evidence="10 14" id="KW-1133">Transmembrane helix</keyword>
<feature type="transmembrane region" description="Helical" evidence="14">
    <location>
        <begin position="420"/>
        <end position="439"/>
    </location>
</feature>
<gene>
    <name evidence="15" type="ORF">WICANDRAFT_32434</name>
</gene>
<dbReference type="GeneID" id="30199206"/>
<evidence type="ECO:0000256" key="8">
    <source>
        <dbReference type="ARBA" id="ARBA00022692"/>
    </source>
</evidence>
<dbReference type="RefSeq" id="XP_019038239.1">
    <property type="nucleotide sequence ID" value="XM_019181960.1"/>
</dbReference>
<dbReference type="GO" id="GO:0006488">
    <property type="term" value="P:dolichol-linked oligosaccharide biosynthetic process"/>
    <property type="evidence" value="ECO:0007669"/>
    <property type="project" value="UniProtKB-UniRule"/>
</dbReference>
<dbReference type="PANTHER" id="PTHR12989:SF10">
    <property type="entry name" value="DOL-P-GLC:GLC(2)MAN(9)GLCNAC(2)-PP-DOL ALPHA-1,2-GLUCOSYLTRANSFERASE-RELATED"/>
    <property type="match status" value="1"/>
</dbReference>
<dbReference type="Proteomes" id="UP000094112">
    <property type="component" value="Unassembled WGS sequence"/>
</dbReference>
<evidence type="ECO:0000313" key="16">
    <source>
        <dbReference type="Proteomes" id="UP000094112"/>
    </source>
</evidence>
<evidence type="ECO:0000256" key="14">
    <source>
        <dbReference type="PIRNR" id="PIRNR028810"/>
    </source>
</evidence>
<dbReference type="GO" id="GO:0106073">
    <property type="term" value="F:dolichyl pyrophosphate Glc2Man9GlcNAc2 alpha-1,2-glucosyltransferase activity"/>
    <property type="evidence" value="ECO:0007669"/>
    <property type="project" value="UniProtKB-UniRule"/>
</dbReference>
<comment type="pathway">
    <text evidence="2">Protein modification; protein glycosylation.</text>
</comment>
<evidence type="ECO:0000256" key="7">
    <source>
        <dbReference type="ARBA" id="ARBA00022679"/>
    </source>
</evidence>
<evidence type="ECO:0000256" key="12">
    <source>
        <dbReference type="ARBA" id="ARBA00044727"/>
    </source>
</evidence>
<evidence type="ECO:0000256" key="2">
    <source>
        <dbReference type="ARBA" id="ARBA00004922"/>
    </source>
</evidence>
<sequence length="513" mass="60262">MSEEDHSDSHVEEQDSYGTSVLSAQRDLEHEITFALIFNWFIGWPVLFLLSTFLTYTISKHYVTEPFIDEIFHIPQTIQYFHGDFKTWDPKITTPPGLYYLGYVWSKIIKLLHLPVNPIGLGTLRYLNTIGGTLVLPYVLNPLFVLNPIGFWPVSLISFPVLSSFYTLYYTDVWATIMIVSSLSVAVALPYSDKTSIRLSALLGLISVFFRQTNIIWNIFILVLVVERRAMIQKNFTKSPLNNIIKFIIQFAEDFNDYVLPYVINMVLFFIFVIYNRGITLGDKENHVAGLHIAQIFYCFSFLMVFSLPLWLSQYRLTSYFARYKQAPIFIFFEFLIIAFFVRFFTVVHPFLLADNRHFTFYIWRKIINSRWYTKYLIIPVYHFSIYVVIQQLIANAFYFDAIQEIPFKNARDLPLKPTGISITALLGCIFLTIVPSPLFEPRYYIVPYIFFRLFVAVPYETFFIGEPISDITLRRLKCELSYFIVINTMTTLIFIFYTFSWDSESALQRIIW</sequence>
<dbReference type="EC" id="2.4.1.256" evidence="4 14"/>
<dbReference type="EMBL" id="KV454211">
    <property type="protein sequence ID" value="ODQ59032.1"/>
    <property type="molecule type" value="Genomic_DNA"/>
</dbReference>